<keyword evidence="3" id="KW-1185">Reference proteome</keyword>
<feature type="compositionally biased region" description="Low complexity" evidence="1">
    <location>
        <begin position="195"/>
        <end position="218"/>
    </location>
</feature>
<feature type="compositionally biased region" description="Low complexity" evidence="1">
    <location>
        <begin position="649"/>
        <end position="659"/>
    </location>
</feature>
<sequence>MSMCCTVLYSRCNGGGVARPAVAPVAAAAAPRAAAARRACARARALRVHPFIVALPLARGRRPVGAISPAGARGAAAPRGPSPSKTRRPAPPPAGGRAGTGRAGTGARSAGGAPAGLAATGATVGGGGRGGGEGAPAPERPPDGGVEPQTPVAAADAAAVAGRGGDEAARGAAAGGGQVPRRCGRRAGGRRWRLDAAGGSRGASGAVETAAWAAAGMAQQSPNRDGRGAGIFRGRTTSGHVDPPPPSQPPSSLVPREVPLDAYPYHPVAAALRDDGLVRRWLLPDLGPAEAAAAAAATDRVNRPTRRRLAASAGCLPAGLTRAGLAQAVGFTSAAVVGDRSIVEHVHVMAIQRWSLVLRHGRRWRRPPLPLHHAPGRRGTSGGRRRITRRGNRRRGGDIWGGGTTEGGGTTPLLIRSVVDVPLPIGWVPAPETRGPAPLLPSPISPADFDGFDGASRRLLGDAVARRGVPARPFPPSLTVASLPPPLTASGRGCPPPYLPVLNAPSPAHATAALYRLPAPVGARLEVALVQATLSAGVAGLGCVALTINPTLPSPLPHAVRIARRIAPGPRRGRTPNGAADEPDRESRRWAQQQRNRMAAARCNDAARLRRAAARAAVRAAAEADSVVAAAGAAAGRGMGGEGGGGAGRQRSTRGSGRAAVGGDGGAASCGAATIRGDTKGWEAVEDRKIEQAGEDGSEPEREPEWLALRDTRRAAEQGDS</sequence>
<dbReference type="EMBL" id="KV918816">
    <property type="protein sequence ID" value="OSX78295.1"/>
    <property type="molecule type" value="Genomic_DNA"/>
</dbReference>
<feature type="compositionally biased region" description="Gly residues" evidence="1">
    <location>
        <begin position="123"/>
        <end position="134"/>
    </location>
</feature>
<evidence type="ECO:0000256" key="1">
    <source>
        <dbReference type="SAM" id="MobiDB-lite"/>
    </source>
</evidence>
<feature type="region of interest" description="Disordered" evidence="1">
    <location>
        <begin position="635"/>
        <end position="721"/>
    </location>
</feature>
<name>A0A1X6PC58_PORUM</name>
<feature type="compositionally biased region" description="Basic residues" evidence="1">
    <location>
        <begin position="383"/>
        <end position="394"/>
    </location>
</feature>
<proteinExistence type="predicted"/>
<feature type="region of interest" description="Disordered" evidence="1">
    <location>
        <begin position="368"/>
        <end position="407"/>
    </location>
</feature>
<feature type="compositionally biased region" description="Basic and acidic residues" evidence="1">
    <location>
        <begin position="699"/>
        <end position="721"/>
    </location>
</feature>
<feature type="region of interest" description="Disordered" evidence="1">
    <location>
        <begin position="66"/>
        <end position="256"/>
    </location>
</feature>
<feature type="compositionally biased region" description="Gly residues" evidence="1">
    <location>
        <begin position="398"/>
        <end position="407"/>
    </location>
</feature>
<feature type="region of interest" description="Disordered" evidence="1">
    <location>
        <begin position="566"/>
        <end position="597"/>
    </location>
</feature>
<feature type="compositionally biased region" description="Basic and acidic residues" evidence="1">
    <location>
        <begin position="677"/>
        <end position="692"/>
    </location>
</feature>
<gene>
    <name evidence="2" type="ORF">BU14_0113s0039</name>
</gene>
<evidence type="ECO:0000313" key="3">
    <source>
        <dbReference type="Proteomes" id="UP000218209"/>
    </source>
</evidence>
<feature type="compositionally biased region" description="Low complexity" evidence="1">
    <location>
        <begin position="66"/>
        <end position="84"/>
    </location>
</feature>
<feature type="compositionally biased region" description="Gly residues" evidence="1">
    <location>
        <begin position="635"/>
        <end position="648"/>
    </location>
</feature>
<feature type="compositionally biased region" description="Low complexity" evidence="1">
    <location>
        <begin position="152"/>
        <end position="161"/>
    </location>
</feature>
<reference evidence="2 3" key="1">
    <citation type="submission" date="2017-03" db="EMBL/GenBank/DDBJ databases">
        <title>WGS assembly of Porphyra umbilicalis.</title>
        <authorList>
            <person name="Brawley S.H."/>
            <person name="Blouin N.A."/>
            <person name="Ficko-Blean E."/>
            <person name="Wheeler G.L."/>
            <person name="Lohr M."/>
            <person name="Goodson H.V."/>
            <person name="Jenkins J.W."/>
            <person name="Blaby-Haas C.E."/>
            <person name="Helliwell K.E."/>
            <person name="Chan C."/>
            <person name="Marriage T."/>
            <person name="Bhattacharya D."/>
            <person name="Klein A.S."/>
            <person name="Badis Y."/>
            <person name="Brodie J."/>
            <person name="Cao Y."/>
            <person name="Collen J."/>
            <person name="Dittami S.M."/>
            <person name="Gachon C.M."/>
            <person name="Green B.R."/>
            <person name="Karpowicz S."/>
            <person name="Kim J.W."/>
            <person name="Kudahl U."/>
            <person name="Lin S."/>
            <person name="Michel G."/>
            <person name="Mittag M."/>
            <person name="Olson B.J."/>
            <person name="Pangilinan J."/>
            <person name="Peng Y."/>
            <person name="Qiu H."/>
            <person name="Shu S."/>
            <person name="Singer J.T."/>
            <person name="Smith A.G."/>
            <person name="Sprecher B.N."/>
            <person name="Wagner V."/>
            <person name="Wang W."/>
            <person name="Wang Z.-Y."/>
            <person name="Yan J."/>
            <person name="Yarish C."/>
            <person name="Zoeuner-Riek S."/>
            <person name="Zhuang Y."/>
            <person name="Zou Y."/>
            <person name="Lindquist E.A."/>
            <person name="Grimwood J."/>
            <person name="Barry K."/>
            <person name="Rokhsar D.S."/>
            <person name="Schmutz J."/>
            <person name="Stiller J.W."/>
            <person name="Grossman A.R."/>
            <person name="Prochnik S.E."/>
        </authorList>
    </citation>
    <scope>NUCLEOTIDE SEQUENCE [LARGE SCALE GENOMIC DNA]</scope>
    <source>
        <strain evidence="2">4086291</strain>
    </source>
</reference>
<dbReference type="AlphaFoldDB" id="A0A1X6PC58"/>
<feature type="compositionally biased region" description="Low complexity" evidence="1">
    <location>
        <begin position="105"/>
        <end position="122"/>
    </location>
</feature>
<evidence type="ECO:0000313" key="2">
    <source>
        <dbReference type="EMBL" id="OSX78295.1"/>
    </source>
</evidence>
<accession>A0A1X6PC58</accession>
<dbReference type="Proteomes" id="UP000218209">
    <property type="component" value="Unassembled WGS sequence"/>
</dbReference>
<protein>
    <submittedName>
        <fullName evidence="2">Uncharacterized protein</fullName>
    </submittedName>
</protein>
<organism evidence="2 3">
    <name type="scientific">Porphyra umbilicalis</name>
    <name type="common">Purple laver</name>
    <name type="synonym">Red alga</name>
    <dbReference type="NCBI Taxonomy" id="2786"/>
    <lineage>
        <taxon>Eukaryota</taxon>
        <taxon>Rhodophyta</taxon>
        <taxon>Bangiophyceae</taxon>
        <taxon>Bangiales</taxon>
        <taxon>Bangiaceae</taxon>
        <taxon>Porphyra</taxon>
    </lineage>
</organism>
<feature type="compositionally biased region" description="Basic residues" evidence="1">
    <location>
        <begin position="182"/>
        <end position="191"/>
    </location>
</feature>